<dbReference type="Proteomes" id="UP000054097">
    <property type="component" value="Unassembled WGS sequence"/>
</dbReference>
<evidence type="ECO:0000313" key="1">
    <source>
        <dbReference type="EMBL" id="KIM25369.1"/>
    </source>
</evidence>
<reference evidence="2" key="2">
    <citation type="submission" date="2015-01" db="EMBL/GenBank/DDBJ databases">
        <title>Evolutionary Origins and Diversification of the Mycorrhizal Mutualists.</title>
        <authorList>
            <consortium name="DOE Joint Genome Institute"/>
            <consortium name="Mycorrhizal Genomics Consortium"/>
            <person name="Kohler A."/>
            <person name="Kuo A."/>
            <person name="Nagy L.G."/>
            <person name="Floudas D."/>
            <person name="Copeland A."/>
            <person name="Barry K.W."/>
            <person name="Cichocki N."/>
            <person name="Veneault-Fourrey C."/>
            <person name="LaButti K."/>
            <person name="Lindquist E.A."/>
            <person name="Lipzen A."/>
            <person name="Lundell T."/>
            <person name="Morin E."/>
            <person name="Murat C."/>
            <person name="Riley R."/>
            <person name="Ohm R."/>
            <person name="Sun H."/>
            <person name="Tunlid A."/>
            <person name="Henrissat B."/>
            <person name="Grigoriev I.V."/>
            <person name="Hibbett D.S."/>
            <person name="Martin F."/>
        </authorList>
    </citation>
    <scope>NUCLEOTIDE SEQUENCE [LARGE SCALE GENOMIC DNA]</scope>
    <source>
        <strain evidence="2">MAFF 305830</strain>
    </source>
</reference>
<proteinExistence type="predicted"/>
<dbReference type="AlphaFoldDB" id="A0A0C3AZF7"/>
<name>A0A0C3AZF7_SERVB</name>
<sequence length="137" mass="15305">MSFGSLGLGLAFATHANDATMTVRSSTGHNCLHIPLYALANLAQVRKHRTSESRCIHYALPRFWARTCSPLEADGNTEHNRLHHGAFIYLTLLLTIERSMRFRTQVMIDFKTSSGSIVVLYYPLNPPLLSNTDSVSL</sequence>
<gene>
    <name evidence="1" type="ORF">M408DRAFT_212858</name>
</gene>
<reference evidence="1 2" key="1">
    <citation type="submission" date="2014-04" db="EMBL/GenBank/DDBJ databases">
        <authorList>
            <consortium name="DOE Joint Genome Institute"/>
            <person name="Kuo A."/>
            <person name="Zuccaro A."/>
            <person name="Kohler A."/>
            <person name="Nagy L.G."/>
            <person name="Floudas D."/>
            <person name="Copeland A."/>
            <person name="Barry K.W."/>
            <person name="Cichocki N."/>
            <person name="Veneault-Fourrey C."/>
            <person name="LaButti K."/>
            <person name="Lindquist E.A."/>
            <person name="Lipzen A."/>
            <person name="Lundell T."/>
            <person name="Morin E."/>
            <person name="Murat C."/>
            <person name="Sun H."/>
            <person name="Tunlid A."/>
            <person name="Henrissat B."/>
            <person name="Grigoriev I.V."/>
            <person name="Hibbett D.S."/>
            <person name="Martin F."/>
            <person name="Nordberg H.P."/>
            <person name="Cantor M.N."/>
            <person name="Hua S.X."/>
        </authorList>
    </citation>
    <scope>NUCLEOTIDE SEQUENCE [LARGE SCALE GENOMIC DNA]</scope>
    <source>
        <strain evidence="1 2">MAFF 305830</strain>
    </source>
</reference>
<accession>A0A0C3AZF7</accession>
<protein>
    <submittedName>
        <fullName evidence="1">Uncharacterized protein</fullName>
    </submittedName>
</protein>
<keyword evidence="2" id="KW-1185">Reference proteome</keyword>
<dbReference type="HOGENOM" id="CLU_2086279_0_0_1"/>
<dbReference type="EMBL" id="KN824315">
    <property type="protein sequence ID" value="KIM25369.1"/>
    <property type="molecule type" value="Genomic_DNA"/>
</dbReference>
<evidence type="ECO:0000313" key="2">
    <source>
        <dbReference type="Proteomes" id="UP000054097"/>
    </source>
</evidence>
<organism evidence="1 2">
    <name type="scientific">Serendipita vermifera MAFF 305830</name>
    <dbReference type="NCBI Taxonomy" id="933852"/>
    <lineage>
        <taxon>Eukaryota</taxon>
        <taxon>Fungi</taxon>
        <taxon>Dikarya</taxon>
        <taxon>Basidiomycota</taxon>
        <taxon>Agaricomycotina</taxon>
        <taxon>Agaricomycetes</taxon>
        <taxon>Sebacinales</taxon>
        <taxon>Serendipitaceae</taxon>
        <taxon>Serendipita</taxon>
    </lineage>
</organism>